<evidence type="ECO:0000313" key="2">
    <source>
        <dbReference type="Proteomes" id="UP001501285"/>
    </source>
</evidence>
<gene>
    <name evidence="1" type="ORF">GCM10009740_33100</name>
</gene>
<name>A0ABP5G3B2_9MICO</name>
<protein>
    <submittedName>
        <fullName evidence="1">Uncharacterized protein</fullName>
    </submittedName>
</protein>
<accession>A0ABP5G3B2</accession>
<evidence type="ECO:0000313" key="1">
    <source>
        <dbReference type="EMBL" id="GAA2038297.1"/>
    </source>
</evidence>
<reference evidence="2" key="1">
    <citation type="journal article" date="2019" name="Int. J. Syst. Evol. Microbiol.">
        <title>The Global Catalogue of Microorganisms (GCM) 10K type strain sequencing project: providing services to taxonomists for standard genome sequencing and annotation.</title>
        <authorList>
            <consortium name="The Broad Institute Genomics Platform"/>
            <consortium name="The Broad Institute Genome Sequencing Center for Infectious Disease"/>
            <person name="Wu L."/>
            <person name="Ma J."/>
        </authorList>
    </citation>
    <scope>NUCLEOTIDE SEQUENCE [LARGE SCALE GENOMIC DNA]</scope>
    <source>
        <strain evidence="2">JCM 14283</strain>
    </source>
</reference>
<organism evidence="1 2">
    <name type="scientific">Terrabacter terrae</name>
    <dbReference type="NCBI Taxonomy" id="318434"/>
    <lineage>
        <taxon>Bacteria</taxon>
        <taxon>Bacillati</taxon>
        <taxon>Actinomycetota</taxon>
        <taxon>Actinomycetes</taxon>
        <taxon>Micrococcales</taxon>
        <taxon>Intrasporangiaceae</taxon>
        <taxon>Terrabacter</taxon>
    </lineage>
</organism>
<dbReference type="Proteomes" id="UP001501285">
    <property type="component" value="Unassembled WGS sequence"/>
</dbReference>
<comment type="caution">
    <text evidence="1">The sequence shown here is derived from an EMBL/GenBank/DDBJ whole genome shotgun (WGS) entry which is preliminary data.</text>
</comment>
<sequence length="138" mass="14670">MLAVALLTGCVAPALDSGAFQHNALEALDSGVSQTRTAALGVQNLLDQRVPKPYADTVVTDMEEAIGPVQDSFGSVDPPTPADERLRDDVSGLLSDADDALAQARIALRKDDEPAMRQSVRTLRAVADRMQRESGRLG</sequence>
<dbReference type="EMBL" id="BAAANB010000021">
    <property type="protein sequence ID" value="GAA2038297.1"/>
    <property type="molecule type" value="Genomic_DNA"/>
</dbReference>
<proteinExistence type="predicted"/>
<keyword evidence="2" id="KW-1185">Reference proteome</keyword>